<feature type="compositionally biased region" description="Polar residues" evidence="1">
    <location>
        <begin position="143"/>
        <end position="169"/>
    </location>
</feature>
<reference evidence="2 3" key="1">
    <citation type="journal article" date="2018" name="Mol. Biol. Evol.">
        <title>Broad Genomic Sampling Reveals a Smut Pathogenic Ancestry of the Fungal Clade Ustilaginomycotina.</title>
        <authorList>
            <person name="Kijpornyongpan T."/>
            <person name="Mondo S.J."/>
            <person name="Barry K."/>
            <person name="Sandor L."/>
            <person name="Lee J."/>
            <person name="Lipzen A."/>
            <person name="Pangilinan J."/>
            <person name="LaButti K."/>
            <person name="Hainaut M."/>
            <person name="Henrissat B."/>
            <person name="Grigoriev I.V."/>
            <person name="Spatafora J.W."/>
            <person name="Aime M.C."/>
        </authorList>
    </citation>
    <scope>NUCLEOTIDE SEQUENCE [LARGE SCALE GENOMIC DNA]</scope>
    <source>
        <strain evidence="2 3">MCA 4198</strain>
    </source>
</reference>
<dbReference type="InParanoid" id="A0A316YSA9"/>
<feature type="compositionally biased region" description="Polar residues" evidence="1">
    <location>
        <begin position="295"/>
        <end position="308"/>
    </location>
</feature>
<feature type="compositionally biased region" description="Polar residues" evidence="1">
    <location>
        <begin position="708"/>
        <end position="729"/>
    </location>
</feature>
<feature type="compositionally biased region" description="Polar residues" evidence="1">
    <location>
        <begin position="121"/>
        <end position="133"/>
    </location>
</feature>
<protein>
    <submittedName>
        <fullName evidence="2">Uncharacterized protein</fullName>
    </submittedName>
</protein>
<feature type="compositionally biased region" description="Polar residues" evidence="1">
    <location>
        <begin position="18"/>
        <end position="28"/>
    </location>
</feature>
<dbReference type="EMBL" id="KZ819635">
    <property type="protein sequence ID" value="PWN92277.1"/>
    <property type="molecule type" value="Genomic_DNA"/>
</dbReference>
<feature type="compositionally biased region" description="Basic and acidic residues" evidence="1">
    <location>
        <begin position="913"/>
        <end position="926"/>
    </location>
</feature>
<dbReference type="RefSeq" id="XP_025379475.1">
    <property type="nucleotide sequence ID" value="XM_025521343.1"/>
</dbReference>
<feature type="region of interest" description="Disordered" evidence="1">
    <location>
        <begin position="1"/>
        <end position="40"/>
    </location>
</feature>
<dbReference type="GeneID" id="37043259"/>
<feature type="compositionally biased region" description="Polar residues" evidence="1">
    <location>
        <begin position="331"/>
        <end position="342"/>
    </location>
</feature>
<feature type="region of interest" description="Disordered" evidence="1">
    <location>
        <begin position="897"/>
        <end position="947"/>
    </location>
</feature>
<feature type="region of interest" description="Disordered" evidence="1">
    <location>
        <begin position="208"/>
        <end position="230"/>
    </location>
</feature>
<feature type="region of interest" description="Disordered" evidence="1">
    <location>
        <begin position="484"/>
        <end position="503"/>
    </location>
</feature>
<proteinExistence type="predicted"/>
<dbReference type="AlphaFoldDB" id="A0A316YSA9"/>
<evidence type="ECO:0000313" key="2">
    <source>
        <dbReference type="EMBL" id="PWN92277.1"/>
    </source>
</evidence>
<keyword evidence="3" id="KW-1185">Reference proteome</keyword>
<dbReference type="Proteomes" id="UP000245768">
    <property type="component" value="Unassembled WGS sequence"/>
</dbReference>
<feature type="region of interest" description="Disordered" evidence="1">
    <location>
        <begin position="262"/>
        <end position="282"/>
    </location>
</feature>
<feature type="compositionally biased region" description="Low complexity" evidence="1">
    <location>
        <begin position="828"/>
        <end position="841"/>
    </location>
</feature>
<feature type="region of interest" description="Disordered" evidence="1">
    <location>
        <begin position="295"/>
        <end position="351"/>
    </location>
</feature>
<accession>A0A316YSA9</accession>
<organism evidence="2 3">
    <name type="scientific">Acaromyces ingoldii</name>
    <dbReference type="NCBI Taxonomy" id="215250"/>
    <lineage>
        <taxon>Eukaryota</taxon>
        <taxon>Fungi</taxon>
        <taxon>Dikarya</taxon>
        <taxon>Basidiomycota</taxon>
        <taxon>Ustilaginomycotina</taxon>
        <taxon>Exobasidiomycetes</taxon>
        <taxon>Exobasidiales</taxon>
        <taxon>Cryptobasidiaceae</taxon>
        <taxon>Acaromyces</taxon>
    </lineage>
</organism>
<feature type="compositionally biased region" description="Basic and acidic residues" evidence="1">
    <location>
        <begin position="766"/>
        <end position="786"/>
    </location>
</feature>
<feature type="region of interest" description="Disordered" evidence="1">
    <location>
        <begin position="692"/>
        <end position="845"/>
    </location>
</feature>
<name>A0A316YSA9_9BASI</name>
<feature type="region of interest" description="Disordered" evidence="1">
    <location>
        <begin position="114"/>
        <end position="169"/>
    </location>
</feature>
<evidence type="ECO:0000313" key="3">
    <source>
        <dbReference type="Proteomes" id="UP000245768"/>
    </source>
</evidence>
<evidence type="ECO:0000256" key="1">
    <source>
        <dbReference type="SAM" id="MobiDB-lite"/>
    </source>
</evidence>
<sequence>MGLLTRLRGSGGTVGSGDNTSETKTSRSFKPKANESCPRSRSIAIVTADCTSSSKPFSSLSVARTKCDDDDNNVYLIGGRARAGTDPREGTRQATHAAFDPDGVDLERFAQAGWSSEPRVETSSSAEQASTRSRPGYKDAPQATLSRLQQNRPTPLRLLQSNGRTSLKPSAEMISSSAPSAATPVKTILPSIQRDVQEEAIMPTTRMASDNVRDPSSPLSVPTHGPFQPGNMARTIPGTGGRVIPQGDAAEQIVEWRVDHQRQKPGIEAPVPTSESCSSPELGGLLRKASQRLLTGSIPRSTSKSRLSGQLGFGNRSSSSLSSVQQEASSNVNDYSEPNLSSLGGRHSRTKVALRKHAQPEAIVMRNADADNNADVGGDSSAGQTIITENDDVGCGAGERRGSRSQPSVDVGQRSERHRARALSTSSLRDAFAALPTTVSRQTYRDGITNRDTAAVFATNDGSHDPERAEKVEAVNSRWRLPLSSHHKKAGRPSTGVDTLGSRVDSQSATKVAFMVNEFRGSPGERVPSPPATVLEKLGPPPLGYSPQQVTARVKLVCEYVKEQCSPIDADQASVRSGEEGVLKARASEIIARRIRNPFLSIGPPPGPSSAMAGDSRETEYLGVAMERLEEDFHRHMRRELAEGLGEDIFEELHLPIVFIEARESLGLPLSTARLHNLFDLPNFIVRTSPLRQVDSRNPKSAHGLSHPPSSWMSSNNGLGGSQRVTGSLTPAPRKRRRPKTAPQGSTLSLPGTLDGASYAGEEALEQSRSEARKEDEAAKIPKADFEDVYSASDGSSGLQSMAIPPPAAGPLHDSADTRGQSMVPGVLLPSSFSSRSRSPLTLGRQQHLPYSGFSRSQRSVGKIDDVVGPTQDVGTIDHRLSGETQTSVTECPEIFRPHALRSHPPISSCDQTGEHSRDPDLRSDQSQHTLVSLDHNSQHSHTYVRW</sequence>
<gene>
    <name evidence="2" type="ORF">FA10DRAFT_266067</name>
</gene>
<feature type="region of interest" description="Disordered" evidence="1">
    <location>
        <begin position="367"/>
        <end position="423"/>
    </location>
</feature>
<feature type="compositionally biased region" description="Low complexity" evidence="1">
    <location>
        <begin position="317"/>
        <end position="330"/>
    </location>
</feature>